<evidence type="ECO:0000256" key="6">
    <source>
        <dbReference type="SAM" id="Phobius"/>
    </source>
</evidence>
<evidence type="ECO:0000256" key="3">
    <source>
        <dbReference type="ARBA" id="ARBA00022692"/>
    </source>
</evidence>
<dbReference type="EMBL" id="JBEWLZ010000002">
    <property type="protein sequence ID" value="MET1489105.1"/>
    <property type="molecule type" value="Genomic_DNA"/>
</dbReference>
<keyword evidence="4 6" id="KW-1133">Transmembrane helix</keyword>
<evidence type="ECO:0000313" key="8">
    <source>
        <dbReference type="Proteomes" id="UP001548590"/>
    </source>
</evidence>
<reference evidence="7 8" key="1">
    <citation type="submission" date="2024-07" db="EMBL/GenBank/DDBJ databases">
        <title>Uliginosibacterium paludis KCTC:42655.</title>
        <authorList>
            <person name="Kim M.K."/>
        </authorList>
    </citation>
    <scope>NUCLEOTIDE SEQUENCE [LARGE SCALE GENOMIC DNA]</scope>
    <source>
        <strain evidence="7 8">KCTC 42655</strain>
    </source>
</reference>
<protein>
    <submittedName>
        <fullName evidence="7">LPS export ABC transporter permease LptG</fullName>
    </submittedName>
</protein>
<evidence type="ECO:0000313" key="7">
    <source>
        <dbReference type="EMBL" id="MET1489105.1"/>
    </source>
</evidence>
<evidence type="ECO:0000256" key="5">
    <source>
        <dbReference type="ARBA" id="ARBA00023136"/>
    </source>
</evidence>
<keyword evidence="5 6" id="KW-0472">Membrane</keyword>
<evidence type="ECO:0000256" key="1">
    <source>
        <dbReference type="ARBA" id="ARBA00004651"/>
    </source>
</evidence>
<gene>
    <name evidence="7" type="primary">lptG</name>
    <name evidence="7" type="ORF">ABVT11_04655</name>
</gene>
<accession>A0ABV2CMH9</accession>
<name>A0ABV2CMH9_9RHOO</name>
<evidence type="ECO:0000256" key="4">
    <source>
        <dbReference type="ARBA" id="ARBA00022989"/>
    </source>
</evidence>
<keyword evidence="2" id="KW-1003">Cell membrane</keyword>
<dbReference type="Pfam" id="PF03739">
    <property type="entry name" value="LptF_LptG"/>
    <property type="match status" value="1"/>
</dbReference>
<feature type="transmembrane region" description="Helical" evidence="6">
    <location>
        <begin position="99"/>
        <end position="122"/>
    </location>
</feature>
<dbReference type="InterPro" id="IPR030923">
    <property type="entry name" value="LptG"/>
</dbReference>
<keyword evidence="8" id="KW-1185">Reference proteome</keyword>
<comment type="subcellular location">
    <subcellularLocation>
        <location evidence="1">Cell membrane</location>
        <topology evidence="1">Multi-pass membrane protein</topology>
    </subcellularLocation>
</comment>
<evidence type="ECO:0000256" key="2">
    <source>
        <dbReference type="ARBA" id="ARBA00022475"/>
    </source>
</evidence>
<dbReference type="InterPro" id="IPR005495">
    <property type="entry name" value="LptG/LptF_permease"/>
</dbReference>
<dbReference type="RefSeq" id="WP_345924234.1">
    <property type="nucleotide sequence ID" value="NZ_JBDIVF010000001.1"/>
</dbReference>
<dbReference type="PANTHER" id="PTHR33529:SF2">
    <property type="entry name" value="LIPOPOLYSACCHARIDE EXPORT SYSTEM PERMEASE PROTEIN LPTG"/>
    <property type="match status" value="1"/>
</dbReference>
<feature type="transmembrane region" description="Helical" evidence="6">
    <location>
        <begin position="274"/>
        <end position="292"/>
    </location>
</feature>
<keyword evidence="3 6" id="KW-0812">Transmembrane</keyword>
<organism evidence="7 8">
    <name type="scientific">Uliginosibacterium paludis</name>
    <dbReference type="NCBI Taxonomy" id="1615952"/>
    <lineage>
        <taxon>Bacteria</taxon>
        <taxon>Pseudomonadati</taxon>
        <taxon>Pseudomonadota</taxon>
        <taxon>Betaproteobacteria</taxon>
        <taxon>Rhodocyclales</taxon>
        <taxon>Zoogloeaceae</taxon>
        <taxon>Uliginosibacterium</taxon>
    </lineage>
</organism>
<proteinExistence type="predicted"/>
<feature type="transmembrane region" description="Helical" evidence="6">
    <location>
        <begin position="332"/>
        <end position="354"/>
    </location>
</feature>
<comment type="caution">
    <text evidence="7">The sequence shown here is derived from an EMBL/GenBank/DDBJ whole genome shotgun (WGS) entry which is preliminary data.</text>
</comment>
<feature type="transmembrane region" description="Helical" evidence="6">
    <location>
        <begin position="12"/>
        <end position="30"/>
    </location>
</feature>
<sequence length="357" mass="39942">MKTARAYLRREIVAATLLVLGAFLCLFAFFDFLAELEELGKGGYQLKHALIFVALSIPSRAYEVMPIAVLIGTLYALTQFARNSELTVLRASGVSTRQLLTALLSIGLIFAAATFVIGEYVAPPLERIGQKWRLRSTNASVPQELRTGMWMRDGRLFVNVQRVLPDASLERVKIFEFDERSRLVSLNVAQKGVYSRTDGWMLSDVVQTRFHAERTELLRMPTLRWSSELTPEMISVVMVTPERMALGSLYQYTRHLAANAQRTGRYEVAFWKKLIYPLAALVMMGLALPFCLGNQRSVNVGARVLTGVMLGIGFYLLNALISNIGILNAWPALLSASLPSVVFFLLAVGLMWTVDRR</sequence>
<feature type="transmembrane region" description="Helical" evidence="6">
    <location>
        <begin position="304"/>
        <end position="326"/>
    </location>
</feature>
<dbReference type="PANTHER" id="PTHR33529">
    <property type="entry name" value="SLR0882 PROTEIN-RELATED"/>
    <property type="match status" value="1"/>
</dbReference>
<feature type="transmembrane region" description="Helical" evidence="6">
    <location>
        <begin position="50"/>
        <end position="78"/>
    </location>
</feature>
<dbReference type="NCBIfam" id="TIGR04408">
    <property type="entry name" value="LptG_lptG"/>
    <property type="match status" value="1"/>
</dbReference>
<dbReference type="Proteomes" id="UP001548590">
    <property type="component" value="Unassembled WGS sequence"/>
</dbReference>